<keyword evidence="12" id="KW-1185">Reference proteome</keyword>
<dbReference type="Pfam" id="PF00953">
    <property type="entry name" value="Glycos_transf_4"/>
    <property type="match status" value="1"/>
</dbReference>
<evidence type="ECO:0000313" key="12">
    <source>
        <dbReference type="Proteomes" id="UP000290037"/>
    </source>
</evidence>
<keyword evidence="6 8" id="KW-0472">Membrane</keyword>
<organism evidence="10 11">
    <name type="scientific">Leeuwenhoekiella palythoae</name>
    <dbReference type="NCBI Taxonomy" id="573501"/>
    <lineage>
        <taxon>Bacteria</taxon>
        <taxon>Pseudomonadati</taxon>
        <taxon>Bacteroidota</taxon>
        <taxon>Flavobacteriia</taxon>
        <taxon>Flavobacteriales</taxon>
        <taxon>Flavobacteriaceae</taxon>
        <taxon>Leeuwenhoekiella</taxon>
    </lineage>
</organism>
<dbReference type="GO" id="GO:0071555">
    <property type="term" value="P:cell wall organization"/>
    <property type="evidence" value="ECO:0007669"/>
    <property type="project" value="TreeGrafter"/>
</dbReference>
<gene>
    <name evidence="9" type="ORF">DSM01_2857</name>
    <name evidence="10" type="ORF">SAMN04487999_3104</name>
</gene>
<feature type="transmembrane region" description="Helical" evidence="8">
    <location>
        <begin position="6"/>
        <end position="26"/>
    </location>
</feature>
<feature type="transmembrane region" description="Helical" evidence="8">
    <location>
        <begin position="212"/>
        <end position="229"/>
    </location>
</feature>
<feature type="binding site" evidence="7">
    <location>
        <position position="211"/>
    </location>
    <ligand>
        <name>Mg(2+)</name>
        <dbReference type="ChEBI" id="CHEBI:18420"/>
    </ligand>
</feature>
<dbReference type="GO" id="GO:0016780">
    <property type="term" value="F:phosphotransferase activity, for other substituted phosphate groups"/>
    <property type="evidence" value="ECO:0007669"/>
    <property type="project" value="InterPro"/>
</dbReference>
<dbReference type="PANTHER" id="PTHR22926:SF3">
    <property type="entry name" value="UNDECAPRENYL-PHOSPHATE ALPHA-N-ACETYLGLUCOSAMINYL 1-PHOSPHATE TRANSFERASE"/>
    <property type="match status" value="1"/>
</dbReference>
<evidence type="ECO:0000256" key="2">
    <source>
        <dbReference type="ARBA" id="ARBA00022475"/>
    </source>
</evidence>
<evidence type="ECO:0000256" key="1">
    <source>
        <dbReference type="ARBA" id="ARBA00004651"/>
    </source>
</evidence>
<protein>
    <submittedName>
        <fullName evidence="10">UDP-N-acetylmuramyl pentapeptide phosphotransferase/UDP-N-acetylglucosamine-1-phosphate transferase</fullName>
    </submittedName>
</protein>
<keyword evidence="7" id="KW-0479">Metal-binding</keyword>
<evidence type="ECO:0000256" key="6">
    <source>
        <dbReference type="ARBA" id="ARBA00023136"/>
    </source>
</evidence>
<dbReference type="GO" id="GO:0009103">
    <property type="term" value="P:lipopolysaccharide biosynthetic process"/>
    <property type="evidence" value="ECO:0007669"/>
    <property type="project" value="TreeGrafter"/>
</dbReference>
<comment type="cofactor">
    <cofactor evidence="7">
        <name>Mg(2+)</name>
        <dbReference type="ChEBI" id="CHEBI:18420"/>
    </cofactor>
</comment>
<keyword evidence="7" id="KW-0460">Magnesium</keyword>
<keyword evidence="4 8" id="KW-0812">Transmembrane</keyword>
<evidence type="ECO:0000256" key="3">
    <source>
        <dbReference type="ARBA" id="ARBA00022679"/>
    </source>
</evidence>
<comment type="subcellular location">
    <subcellularLocation>
        <location evidence="1">Cell membrane</location>
        <topology evidence="1">Multi-pass membrane protein</topology>
    </subcellularLocation>
</comment>
<accession>A0A1M5ZIB2</accession>
<dbReference type="EMBL" id="FQXT01000006">
    <property type="protein sequence ID" value="SHI23970.1"/>
    <property type="molecule type" value="Genomic_DNA"/>
</dbReference>
<feature type="transmembrane region" description="Helical" evidence="8">
    <location>
        <begin position="47"/>
        <end position="67"/>
    </location>
</feature>
<dbReference type="Proteomes" id="UP000290037">
    <property type="component" value="Unassembled WGS sequence"/>
</dbReference>
<dbReference type="PROSITE" id="PS01348">
    <property type="entry name" value="MRAY_2"/>
    <property type="match status" value="1"/>
</dbReference>
<reference evidence="11" key="2">
    <citation type="submission" date="2016-11" db="EMBL/GenBank/DDBJ databases">
        <authorList>
            <person name="Varghese N."/>
            <person name="Submissions S."/>
        </authorList>
    </citation>
    <scope>NUCLEOTIDE SEQUENCE [LARGE SCALE GENOMIC DNA]</scope>
    <source>
        <strain evidence="11">DSM 19859</strain>
    </source>
</reference>
<dbReference type="InterPro" id="IPR018480">
    <property type="entry name" value="PNAcMuramoyl-5peptid_Trfase_CS"/>
</dbReference>
<feature type="transmembrane region" description="Helical" evidence="8">
    <location>
        <begin position="73"/>
        <end position="92"/>
    </location>
</feature>
<dbReference type="GO" id="GO:0044038">
    <property type="term" value="P:cell wall macromolecule biosynthetic process"/>
    <property type="evidence" value="ECO:0007669"/>
    <property type="project" value="TreeGrafter"/>
</dbReference>
<evidence type="ECO:0000313" key="10">
    <source>
        <dbReference type="EMBL" id="SHI23970.1"/>
    </source>
</evidence>
<dbReference type="GO" id="GO:0046872">
    <property type="term" value="F:metal ion binding"/>
    <property type="evidence" value="ECO:0007669"/>
    <property type="project" value="UniProtKB-KW"/>
</dbReference>
<dbReference type="Proteomes" id="UP000184240">
    <property type="component" value="Unassembled WGS sequence"/>
</dbReference>
<name>A0A1M5ZIB2_9FLAO</name>
<dbReference type="PANTHER" id="PTHR22926">
    <property type="entry name" value="PHOSPHO-N-ACETYLMURAMOYL-PENTAPEPTIDE-TRANSFERASE"/>
    <property type="match status" value="1"/>
</dbReference>
<feature type="transmembrane region" description="Helical" evidence="8">
    <location>
        <begin position="321"/>
        <end position="339"/>
    </location>
</feature>
<dbReference type="EMBL" id="QOVN01000006">
    <property type="protein sequence ID" value="RXG27739.1"/>
    <property type="molecule type" value="Genomic_DNA"/>
</dbReference>
<dbReference type="CDD" id="cd06853">
    <property type="entry name" value="GT_WecA_like"/>
    <property type="match status" value="1"/>
</dbReference>
<proteinExistence type="predicted"/>
<evidence type="ECO:0000256" key="8">
    <source>
        <dbReference type="SAM" id="Phobius"/>
    </source>
</evidence>
<keyword evidence="5 8" id="KW-1133">Transmembrane helix</keyword>
<evidence type="ECO:0000256" key="7">
    <source>
        <dbReference type="PIRSR" id="PIRSR600715-1"/>
    </source>
</evidence>
<dbReference type="STRING" id="573501.SAMN04487999_3104"/>
<evidence type="ECO:0000313" key="11">
    <source>
        <dbReference type="Proteomes" id="UP000184240"/>
    </source>
</evidence>
<keyword evidence="3 10" id="KW-0808">Transferase</keyword>
<feature type="binding site" evidence="7">
    <location>
        <position position="155"/>
    </location>
    <ligand>
        <name>Mg(2+)</name>
        <dbReference type="ChEBI" id="CHEBI:18420"/>
    </ligand>
</feature>
<sequence>MSPLVLYILPAVIAFLTSFMVGRLLCTQKLARYFIDDIGGKKLHQRAVPASGGIALIIGVVLPIVLFDQIIINSAYFYFMMGAIGMFLLGLVDDLKPLGWLLKLLFQIAIITAVVVLGDLRLESVLLEHSFFRLPYALSVLISVVMITFLTNAFNFIDGVDGLATAVALVFILGLLYFQTPFSGVFLMCLAAALFGFRQLNREPAALFMGDSGSLFIGFCCACLGIFFLEADLNINNTQLDSFQQRLPVLLALFWFPIADTIRVLILRLSRKQSLFKRDKLHSYSSLLRLGHSHSRIVTLVVILTLLNVFGAWYLEPLLGVSLFLVVQVAFSIVLHFYLNSLIKKFTYQKESSNG</sequence>
<feature type="transmembrane region" description="Helical" evidence="8">
    <location>
        <begin position="104"/>
        <end position="122"/>
    </location>
</feature>
<evidence type="ECO:0000256" key="5">
    <source>
        <dbReference type="ARBA" id="ARBA00022989"/>
    </source>
</evidence>
<reference evidence="10" key="1">
    <citation type="submission" date="2016-11" db="EMBL/GenBank/DDBJ databases">
        <authorList>
            <person name="Jaros S."/>
            <person name="Januszkiewicz K."/>
            <person name="Wedrychowicz H."/>
        </authorList>
    </citation>
    <scope>NUCLEOTIDE SEQUENCE [LARGE SCALE GENOMIC DNA]</scope>
    <source>
        <strain evidence="10">DSM 19859</strain>
    </source>
</reference>
<feature type="transmembrane region" description="Helical" evidence="8">
    <location>
        <begin position="297"/>
        <end position="315"/>
    </location>
</feature>
<dbReference type="AlphaFoldDB" id="A0A1M5ZIB2"/>
<dbReference type="InterPro" id="IPR000715">
    <property type="entry name" value="Glycosyl_transferase_4"/>
</dbReference>
<dbReference type="GO" id="GO:0005886">
    <property type="term" value="C:plasma membrane"/>
    <property type="evidence" value="ECO:0007669"/>
    <property type="project" value="UniProtKB-SubCell"/>
</dbReference>
<feature type="transmembrane region" description="Helical" evidence="8">
    <location>
        <begin position="160"/>
        <end position="178"/>
    </location>
</feature>
<keyword evidence="2" id="KW-1003">Cell membrane</keyword>
<feature type="transmembrane region" description="Helical" evidence="8">
    <location>
        <begin position="134"/>
        <end position="153"/>
    </location>
</feature>
<evidence type="ECO:0000256" key="4">
    <source>
        <dbReference type="ARBA" id="ARBA00022692"/>
    </source>
</evidence>
<evidence type="ECO:0000313" key="9">
    <source>
        <dbReference type="EMBL" id="RXG27739.1"/>
    </source>
</evidence>
<reference evidence="9 12" key="3">
    <citation type="submission" date="2018-07" db="EMBL/GenBank/DDBJ databases">
        <title>Leeuwenhoekiella genomics.</title>
        <authorList>
            <person name="Tahon G."/>
            <person name="Willems A."/>
        </authorList>
    </citation>
    <scope>NUCLEOTIDE SEQUENCE [LARGE SCALE GENOMIC DNA]</scope>
    <source>
        <strain evidence="9 12">LMG 24856</strain>
    </source>
</reference>